<feature type="domain" description="DUF3945" evidence="2">
    <location>
        <begin position="530"/>
        <end position="582"/>
    </location>
</feature>
<dbReference type="Pfam" id="PF13101">
    <property type="entry name" value="DUF3945"/>
    <property type="match status" value="4"/>
</dbReference>
<evidence type="ECO:0000313" key="5">
    <source>
        <dbReference type="Proteomes" id="UP001269297"/>
    </source>
</evidence>
<gene>
    <name evidence="4" type="ORF">RO706_03330</name>
</gene>
<feature type="compositionally biased region" description="Low complexity" evidence="1">
    <location>
        <begin position="163"/>
        <end position="175"/>
    </location>
</feature>
<keyword evidence="5" id="KW-1185">Reference proteome</keyword>
<proteinExistence type="predicted"/>
<evidence type="ECO:0000259" key="2">
    <source>
        <dbReference type="Pfam" id="PF13101"/>
    </source>
</evidence>
<feature type="region of interest" description="Disordered" evidence="1">
    <location>
        <begin position="135"/>
        <end position="193"/>
    </location>
</feature>
<accession>A0ABU3IM03</accession>
<feature type="region of interest" description="Disordered" evidence="1">
    <location>
        <begin position="576"/>
        <end position="616"/>
    </location>
</feature>
<organism evidence="4 5">
    <name type="scientific">Bacteroides koreensis</name>
    <dbReference type="NCBI Taxonomy" id="1912896"/>
    <lineage>
        <taxon>Bacteria</taxon>
        <taxon>Pseudomonadati</taxon>
        <taxon>Bacteroidota</taxon>
        <taxon>Bacteroidia</taxon>
        <taxon>Bacteroidales</taxon>
        <taxon>Bacteroidaceae</taxon>
        <taxon>Bacteroides</taxon>
    </lineage>
</organism>
<feature type="compositionally biased region" description="Basic and acidic residues" evidence="1">
    <location>
        <begin position="135"/>
        <end position="152"/>
    </location>
</feature>
<dbReference type="Proteomes" id="UP001269297">
    <property type="component" value="Unassembled WGS sequence"/>
</dbReference>
<protein>
    <submittedName>
        <fullName evidence="4">DUF3945 domain-containing protein</fullName>
    </submittedName>
</protein>
<dbReference type="InterPro" id="IPR025222">
    <property type="entry name" value="DUF3945"/>
</dbReference>
<feature type="domain" description="DUF4099" evidence="3">
    <location>
        <begin position="201"/>
        <end position="283"/>
    </location>
</feature>
<name>A0ABU3IM03_9BACE</name>
<feature type="domain" description="DUF3945" evidence="2">
    <location>
        <begin position="464"/>
        <end position="516"/>
    </location>
</feature>
<reference evidence="5" key="1">
    <citation type="submission" date="2023-07" db="EMBL/GenBank/DDBJ databases">
        <title>Reintroducing virulent viruses to syntetic microbiomes.</title>
        <authorList>
            <person name="Wilde J."/>
            <person name="Boyes R."/>
            <person name="Robinson A.V."/>
            <person name="Daisley B.A."/>
            <person name="Allen-Vercoe E."/>
        </authorList>
    </citation>
    <scope>NUCLEOTIDE SEQUENCE [LARGE SCALE GENOMIC DNA]</scope>
    <source>
        <strain evidence="5">225S_1D6FAA</strain>
    </source>
</reference>
<dbReference type="RefSeq" id="WP_138274462.1">
    <property type="nucleotide sequence ID" value="NZ_JAVSNG010000001.1"/>
</dbReference>
<evidence type="ECO:0000313" key="4">
    <source>
        <dbReference type="EMBL" id="MDT4403249.1"/>
    </source>
</evidence>
<dbReference type="EMBL" id="JAVSNG010000001">
    <property type="protein sequence ID" value="MDT4403249.1"/>
    <property type="molecule type" value="Genomic_DNA"/>
</dbReference>
<feature type="region of interest" description="Disordered" evidence="1">
    <location>
        <begin position="1"/>
        <end position="24"/>
    </location>
</feature>
<sequence length="616" mass="69472">MAQEKDKKKPKRTPRSKNAVAEEKPYVEQFSELLMVHNKNDPKASLGVVSRVDGKGNFKTVPPDGKNENSFLKFDKNSSILENFIKNFWSQLKEPTHFRLLRMTYNDYKRNRQAIKDLAEGKQTDAVKEFLKHYEIRPKKQEEQQSTNEKENASMAKKKQQEEPQQQQPQQQPEQHTQVEQAAQGMEGQPTGEQQAPVYRYNENMIDWEALGKVGVSKEMLEQSGALDSMLKGYKTNKTIPLTLNIDGVMTAKLDARLSFISTDGQVILGVHGIRKEPELSRPYFGHNFTEEEKKNLRESGNLGHPVDLNLRGGTYEKCLVSIDRNTNELVAVRQENVLIPNSIKGVTLDPDEIAKLKNGEPVFVDGMTSAKGKEFSATLQYSAERRGIEFIFPKDQGFNQQTLGGVQLSPNQLKMLSEGHTILVEDMKRTNGELFSAFVTLDSVTGKPNYTRSNPETGEIYIPKEISQTPLTPEDRETLRKGGTVFLENMVNRQGQEFSSFVRLNMTTGYPQYSRTPDGFNEQQAPRIPAEVYGHVFTAQEKANLQDGKAILVSGLKGRGGKEFSTYMKVSPNTGALNFFQENPDKPRNTQRQAAQADNAQTQQQEQKKGAKQAV</sequence>
<comment type="caution">
    <text evidence="4">The sequence shown here is derived from an EMBL/GenBank/DDBJ whole genome shotgun (WGS) entry which is preliminary data.</text>
</comment>
<evidence type="ECO:0000256" key="1">
    <source>
        <dbReference type="SAM" id="MobiDB-lite"/>
    </source>
</evidence>
<evidence type="ECO:0000259" key="3">
    <source>
        <dbReference type="Pfam" id="PF13351"/>
    </source>
</evidence>
<feature type="compositionally biased region" description="Low complexity" evidence="1">
    <location>
        <begin position="592"/>
        <end position="606"/>
    </location>
</feature>
<feature type="domain" description="DUF3945" evidence="2">
    <location>
        <begin position="405"/>
        <end position="453"/>
    </location>
</feature>
<dbReference type="InterPro" id="IPR025343">
    <property type="entry name" value="DUF4099"/>
</dbReference>
<dbReference type="Pfam" id="PF13351">
    <property type="entry name" value="DUF4099"/>
    <property type="match status" value="1"/>
</dbReference>
<feature type="domain" description="DUF3945" evidence="2">
    <location>
        <begin position="341"/>
        <end position="394"/>
    </location>
</feature>